<dbReference type="SUPFAM" id="SSF160443">
    <property type="entry name" value="SMR domain-like"/>
    <property type="match status" value="1"/>
</dbReference>
<dbReference type="InterPro" id="IPR002625">
    <property type="entry name" value="Smr_dom"/>
</dbReference>
<dbReference type="PANTHER" id="PTHR47417">
    <property type="entry name" value="SMR DOMAIN-CONTAINING PROTEIN YPL199C"/>
    <property type="match status" value="1"/>
</dbReference>
<dbReference type="PANTHER" id="PTHR47417:SF1">
    <property type="entry name" value="SMR DOMAIN-CONTAINING PROTEIN YPL199C"/>
    <property type="match status" value="1"/>
</dbReference>
<name>A0A0D6EM14_SPOSA</name>
<dbReference type="InterPro" id="IPR053020">
    <property type="entry name" value="Smr_domain_protein"/>
</dbReference>
<keyword evidence="5" id="KW-1185">Reference proteome</keyword>
<feature type="chain" id="PRO_5002303311" evidence="2">
    <location>
        <begin position="25"/>
        <end position="319"/>
    </location>
</feature>
<reference evidence="5" key="1">
    <citation type="submission" date="2015-02" db="EMBL/GenBank/DDBJ databases">
        <authorList>
            <person name="Gon?alves P."/>
        </authorList>
    </citation>
    <scope>NUCLEOTIDE SEQUENCE [LARGE SCALE GENOMIC DNA]</scope>
</reference>
<dbReference type="Proteomes" id="UP000243876">
    <property type="component" value="Unassembled WGS sequence"/>
</dbReference>
<dbReference type="SMART" id="SM01162">
    <property type="entry name" value="DUF1771"/>
    <property type="match status" value="1"/>
</dbReference>
<dbReference type="InterPro" id="IPR036063">
    <property type="entry name" value="Smr_dom_sf"/>
</dbReference>
<dbReference type="EMBL" id="CENE01000008">
    <property type="protein sequence ID" value="CEQ40753.1"/>
    <property type="molecule type" value="Genomic_DNA"/>
</dbReference>
<dbReference type="Pfam" id="PF01713">
    <property type="entry name" value="Smr"/>
    <property type="match status" value="1"/>
</dbReference>
<dbReference type="SUPFAM" id="SSF81995">
    <property type="entry name" value="beta-sandwich domain of Sec23/24"/>
    <property type="match status" value="1"/>
</dbReference>
<feature type="signal peptide" evidence="2">
    <location>
        <begin position="1"/>
        <end position="24"/>
    </location>
</feature>
<feature type="compositionally biased region" description="Low complexity" evidence="1">
    <location>
        <begin position="92"/>
        <end position="103"/>
    </location>
</feature>
<keyword evidence="2" id="KW-0732">Signal</keyword>
<feature type="region of interest" description="Disordered" evidence="1">
    <location>
        <begin position="157"/>
        <end position="178"/>
    </location>
</feature>
<accession>A0A0D6EM14</accession>
<evidence type="ECO:0000313" key="5">
    <source>
        <dbReference type="Proteomes" id="UP000243876"/>
    </source>
</evidence>
<protein>
    <submittedName>
        <fullName evidence="4">SPOSA6832_02402-mRNA-1:cds</fullName>
    </submittedName>
</protein>
<gene>
    <name evidence="4" type="primary">SPOSA6832_02402</name>
</gene>
<dbReference type="Pfam" id="PF08590">
    <property type="entry name" value="DUF1771"/>
    <property type="match status" value="1"/>
</dbReference>
<feature type="compositionally biased region" description="Basic and acidic residues" evidence="1">
    <location>
        <begin position="163"/>
        <end position="178"/>
    </location>
</feature>
<dbReference type="InterPro" id="IPR013899">
    <property type="entry name" value="DUF1771"/>
</dbReference>
<dbReference type="Gene3D" id="3.30.1370.110">
    <property type="match status" value="1"/>
</dbReference>
<dbReference type="AlphaFoldDB" id="A0A0D6EM14"/>
<evidence type="ECO:0000256" key="2">
    <source>
        <dbReference type="SAM" id="SignalP"/>
    </source>
</evidence>
<feature type="region of interest" description="Disordered" evidence="1">
    <location>
        <begin position="55"/>
        <end position="124"/>
    </location>
</feature>
<evidence type="ECO:0000256" key="1">
    <source>
        <dbReference type="SAM" id="MobiDB-lite"/>
    </source>
</evidence>
<sequence length="319" mass="34844">MPSPPALSNNCWSLLARLLPPLFAAPARRLTMTFTFNDFLRLAKKAFKFWKKYQKQQQQQEQQPHGGQGTYASHPGQGQYQQGASPYPPAHQQQQQQGGWNQQHAPVSPGGYGAHDGPPTNQDMANAANASYVELRNKAILEGDLMAKAFSESKQAYASGHGGDAHDLSMAGKEHQRNKDRYNAEAAEWIFRGSEAADGIATTGESENNKTQPPGSVDLHGLYVQESIEYTERAIANAKQQGLSELRVIVGKGNHSPSHLAKIKPAITSLMAREHLTAHLDPHNGGVLVVQLQGQGGGKRGDEMMREMEGSRENDCVVM</sequence>
<evidence type="ECO:0000259" key="3">
    <source>
        <dbReference type="PROSITE" id="PS50828"/>
    </source>
</evidence>
<dbReference type="PROSITE" id="PS50828">
    <property type="entry name" value="SMR"/>
    <property type="match status" value="1"/>
</dbReference>
<dbReference type="OrthoDB" id="3231855at2759"/>
<evidence type="ECO:0000313" key="4">
    <source>
        <dbReference type="EMBL" id="CEQ40753.1"/>
    </source>
</evidence>
<proteinExistence type="predicted"/>
<dbReference type="SMART" id="SM00463">
    <property type="entry name" value="SMR"/>
    <property type="match status" value="1"/>
</dbReference>
<organism evidence="4 5">
    <name type="scientific">Sporidiobolus salmonicolor</name>
    <name type="common">Yeast-like fungus</name>
    <name type="synonym">Sporobolomyces salmonicolor</name>
    <dbReference type="NCBI Taxonomy" id="5005"/>
    <lineage>
        <taxon>Eukaryota</taxon>
        <taxon>Fungi</taxon>
        <taxon>Dikarya</taxon>
        <taxon>Basidiomycota</taxon>
        <taxon>Pucciniomycotina</taxon>
        <taxon>Microbotryomycetes</taxon>
        <taxon>Sporidiobolales</taxon>
        <taxon>Sporidiobolaceae</taxon>
        <taxon>Sporobolomyces</taxon>
    </lineage>
</organism>
<feature type="domain" description="Smr" evidence="3">
    <location>
        <begin position="217"/>
        <end position="293"/>
    </location>
</feature>